<evidence type="ECO:0000313" key="1">
    <source>
        <dbReference type="EMBL" id="KAI9922341.1"/>
    </source>
</evidence>
<gene>
    <name evidence="1" type="ORF">PsorP6_002607</name>
</gene>
<accession>A0ACC0WXC6</accession>
<comment type="caution">
    <text evidence="1">The sequence shown here is derived from an EMBL/GenBank/DDBJ whole genome shotgun (WGS) entry which is preliminary data.</text>
</comment>
<evidence type="ECO:0000313" key="2">
    <source>
        <dbReference type="Proteomes" id="UP001163321"/>
    </source>
</evidence>
<protein>
    <submittedName>
        <fullName evidence="1">Uncharacterized protein</fullName>
    </submittedName>
</protein>
<organism evidence="1 2">
    <name type="scientific">Peronosclerospora sorghi</name>
    <dbReference type="NCBI Taxonomy" id="230839"/>
    <lineage>
        <taxon>Eukaryota</taxon>
        <taxon>Sar</taxon>
        <taxon>Stramenopiles</taxon>
        <taxon>Oomycota</taxon>
        <taxon>Peronosporomycetes</taxon>
        <taxon>Peronosporales</taxon>
        <taxon>Peronosporaceae</taxon>
        <taxon>Peronosclerospora</taxon>
    </lineage>
</organism>
<dbReference type="Proteomes" id="UP001163321">
    <property type="component" value="Chromosome 1"/>
</dbReference>
<reference evidence="1 2" key="1">
    <citation type="journal article" date="2022" name="bioRxiv">
        <title>The genome of the oomycete Peronosclerospora sorghi, a cosmopolitan pathogen of maize and sorghum, is inflated with dispersed pseudogenes.</title>
        <authorList>
            <person name="Fletcher K."/>
            <person name="Martin F."/>
            <person name="Isakeit T."/>
            <person name="Cavanaugh K."/>
            <person name="Magill C."/>
            <person name="Michelmore R."/>
        </authorList>
    </citation>
    <scope>NUCLEOTIDE SEQUENCE [LARGE SCALE GENOMIC DNA]</scope>
    <source>
        <strain evidence="1">P6</strain>
    </source>
</reference>
<name>A0ACC0WXC6_9STRA</name>
<sequence>MLSVVAARMIRRALQPQASSYLLRNSRSFSSTVRSRVKNIGSDEAYAQITIEGTERKAVVYFTAKWCPPTKYEDIDFAKLDVDELNETTSKAGVRSMPTFFYFQKGTFQQSLSVINPFCIRWYKTSRLTMLTANKFSGADEELLRKNVQKLSAL</sequence>
<dbReference type="EMBL" id="CM047580">
    <property type="protein sequence ID" value="KAI9922341.1"/>
    <property type="molecule type" value="Genomic_DNA"/>
</dbReference>
<proteinExistence type="predicted"/>
<keyword evidence="2" id="KW-1185">Reference proteome</keyword>